<name>A0A0N0BIT0_9HYME</name>
<dbReference type="InterPro" id="IPR013087">
    <property type="entry name" value="Znf_C2H2_type"/>
</dbReference>
<keyword evidence="2" id="KW-0804">Transcription</keyword>
<dbReference type="GO" id="GO:0008757">
    <property type="term" value="F:S-adenosylmethionine-dependent methyltransferase activity"/>
    <property type="evidence" value="ECO:0007669"/>
    <property type="project" value="UniProtKB-ARBA"/>
</dbReference>
<feature type="region of interest" description="Disordered" evidence="4">
    <location>
        <begin position="434"/>
        <end position="457"/>
    </location>
</feature>
<dbReference type="Pfam" id="PF21549">
    <property type="entry name" value="PRDM2_PR"/>
    <property type="match status" value="1"/>
</dbReference>
<dbReference type="GO" id="GO:0008270">
    <property type="term" value="F:zinc ion binding"/>
    <property type="evidence" value="ECO:0007669"/>
    <property type="project" value="UniProtKB-KW"/>
</dbReference>
<dbReference type="SUPFAM" id="SSF57667">
    <property type="entry name" value="beta-beta-alpha zinc fingers"/>
    <property type="match status" value="2"/>
</dbReference>
<dbReference type="InterPro" id="IPR050331">
    <property type="entry name" value="Zinc_finger"/>
</dbReference>
<accession>A0A0N0BIT0</accession>
<gene>
    <name evidence="6" type="ORF">WN51_09520</name>
</gene>
<dbReference type="Pfam" id="PF00096">
    <property type="entry name" value="zf-C2H2"/>
    <property type="match status" value="3"/>
</dbReference>
<evidence type="ECO:0000313" key="7">
    <source>
        <dbReference type="Proteomes" id="UP000053105"/>
    </source>
</evidence>
<keyword evidence="3" id="KW-0479">Metal-binding</keyword>
<dbReference type="STRING" id="166423.A0A0N0BIT0"/>
<dbReference type="AlphaFoldDB" id="A0A0N0BIT0"/>
<dbReference type="Gene3D" id="3.30.160.60">
    <property type="entry name" value="Classic Zinc Finger"/>
    <property type="match status" value="3"/>
</dbReference>
<feature type="compositionally biased region" description="Low complexity" evidence="4">
    <location>
        <begin position="444"/>
        <end position="457"/>
    </location>
</feature>
<keyword evidence="1" id="KW-0805">Transcription regulation</keyword>
<dbReference type="OrthoDB" id="9998363at2759"/>
<reference evidence="6 7" key="1">
    <citation type="submission" date="2015-07" db="EMBL/GenBank/DDBJ databases">
        <title>The genome of Melipona quadrifasciata.</title>
        <authorList>
            <person name="Pan H."/>
            <person name="Kapheim K."/>
        </authorList>
    </citation>
    <scope>NUCLEOTIDE SEQUENCE [LARGE SCALE GENOMIC DNA]</scope>
    <source>
        <strain evidence="6">0111107301</strain>
        <tissue evidence="6">Whole body</tissue>
    </source>
</reference>
<dbReference type="InterPro" id="IPR036236">
    <property type="entry name" value="Znf_C2H2_sf"/>
</dbReference>
<dbReference type="GO" id="GO:0008276">
    <property type="term" value="F:protein methyltransferase activity"/>
    <property type="evidence" value="ECO:0007669"/>
    <property type="project" value="UniProtKB-ARBA"/>
</dbReference>
<feature type="domain" description="C2H2-type" evidence="5">
    <location>
        <begin position="415"/>
        <end position="443"/>
    </location>
</feature>
<proteinExistence type="predicted"/>
<protein>
    <submittedName>
        <fullName evidence="6">PR domain zinc finger protein 13</fullName>
    </submittedName>
</protein>
<evidence type="ECO:0000256" key="2">
    <source>
        <dbReference type="ARBA" id="ARBA00023163"/>
    </source>
</evidence>
<sequence length="457" mass="51497">MVQLVNTCVIPWFGTIHPIDESLHPSDEIHQEVDLIEKNLSSNVEDSYRRSPVQSSLETKLYEGVSMESTSAILYPVISENTLMIGIEAFERTLSQAYLTKPKVRAAGHLGRESLTEVIDVNKLSQKSTSTIQYVEIADVQGRLYCTDSLVSTCCWLKIVTIANDYQSSNVLLMTTDKGVILKTLREINPGEPLLMWFATNVQAMLNIPFLKPHNIQGQNRYICHICDNLFEYPNPLKIHLALKCNQLDNNHFWSILAKEFDISLKSSLSKSSFKFKLTKLPQVASNRTSPTTDIQTTNITVSADNNLPQSNVSPLMRNETVLPPYNVQTAVPSISTDIHAAQMETIASNLGKSRQGHLCIYCGKIYSRKYGLKIHIRTHTGYKPLKCKYCLRPFGDPSNLNKHVRLHTDGETPYKCALCGKVLVRRRDLERHLKSRHEENQDTDQTSDTSSDGADV</sequence>
<evidence type="ECO:0000313" key="6">
    <source>
        <dbReference type="EMBL" id="KOX78161.1"/>
    </source>
</evidence>
<feature type="domain" description="C2H2-type" evidence="5">
    <location>
        <begin position="358"/>
        <end position="385"/>
    </location>
</feature>
<dbReference type="InterPro" id="IPR001214">
    <property type="entry name" value="SET_dom"/>
</dbReference>
<dbReference type="Proteomes" id="UP000053105">
    <property type="component" value="Unassembled WGS sequence"/>
</dbReference>
<organism evidence="6 7">
    <name type="scientific">Melipona quadrifasciata</name>
    <dbReference type="NCBI Taxonomy" id="166423"/>
    <lineage>
        <taxon>Eukaryota</taxon>
        <taxon>Metazoa</taxon>
        <taxon>Ecdysozoa</taxon>
        <taxon>Arthropoda</taxon>
        <taxon>Hexapoda</taxon>
        <taxon>Insecta</taxon>
        <taxon>Pterygota</taxon>
        <taxon>Neoptera</taxon>
        <taxon>Endopterygota</taxon>
        <taxon>Hymenoptera</taxon>
        <taxon>Apocrita</taxon>
        <taxon>Aculeata</taxon>
        <taxon>Apoidea</taxon>
        <taxon>Anthophila</taxon>
        <taxon>Apidae</taxon>
        <taxon>Melipona</taxon>
    </lineage>
</organism>
<dbReference type="GO" id="GO:0010468">
    <property type="term" value="P:regulation of gene expression"/>
    <property type="evidence" value="ECO:0007669"/>
    <property type="project" value="TreeGrafter"/>
</dbReference>
<dbReference type="PROSITE" id="PS50157">
    <property type="entry name" value="ZINC_FINGER_C2H2_2"/>
    <property type="match status" value="3"/>
</dbReference>
<evidence type="ECO:0000259" key="5">
    <source>
        <dbReference type="PROSITE" id="PS50157"/>
    </source>
</evidence>
<evidence type="ECO:0000256" key="3">
    <source>
        <dbReference type="PROSITE-ProRule" id="PRU00042"/>
    </source>
</evidence>
<dbReference type="PROSITE" id="PS00028">
    <property type="entry name" value="ZINC_FINGER_C2H2_1"/>
    <property type="match status" value="3"/>
</dbReference>
<dbReference type="GO" id="GO:0008170">
    <property type="term" value="F:N-methyltransferase activity"/>
    <property type="evidence" value="ECO:0007669"/>
    <property type="project" value="UniProtKB-ARBA"/>
</dbReference>
<dbReference type="GO" id="GO:0005634">
    <property type="term" value="C:nucleus"/>
    <property type="evidence" value="ECO:0007669"/>
    <property type="project" value="TreeGrafter"/>
</dbReference>
<dbReference type="PANTHER" id="PTHR16515">
    <property type="entry name" value="PR DOMAIN ZINC FINGER PROTEIN"/>
    <property type="match status" value="1"/>
</dbReference>
<dbReference type="EMBL" id="KQ435726">
    <property type="protein sequence ID" value="KOX78161.1"/>
    <property type="molecule type" value="Genomic_DNA"/>
</dbReference>
<keyword evidence="7" id="KW-1185">Reference proteome</keyword>
<evidence type="ECO:0000256" key="4">
    <source>
        <dbReference type="SAM" id="MobiDB-lite"/>
    </source>
</evidence>
<feature type="domain" description="C2H2-type" evidence="5">
    <location>
        <begin position="386"/>
        <end position="413"/>
    </location>
</feature>
<evidence type="ECO:0000256" key="1">
    <source>
        <dbReference type="ARBA" id="ARBA00023015"/>
    </source>
</evidence>
<dbReference type="Gene3D" id="2.170.270.10">
    <property type="entry name" value="SET domain"/>
    <property type="match status" value="1"/>
</dbReference>
<dbReference type="FunFam" id="3.30.160.60:FF:000616">
    <property type="entry name" value="PR domain zinc finger protein 13"/>
    <property type="match status" value="1"/>
</dbReference>
<dbReference type="InterPro" id="IPR046341">
    <property type="entry name" value="SET_dom_sf"/>
</dbReference>
<keyword evidence="3" id="KW-0863">Zinc-finger</keyword>
<dbReference type="PANTHER" id="PTHR16515:SF21">
    <property type="entry name" value="PR DOMAIN ZINC FINGER PROTEIN 13"/>
    <property type="match status" value="1"/>
</dbReference>
<keyword evidence="3" id="KW-0862">Zinc</keyword>
<dbReference type="SMART" id="SM00355">
    <property type="entry name" value="ZnF_C2H2"/>
    <property type="match status" value="4"/>
</dbReference>